<reference evidence="7" key="1">
    <citation type="submission" date="2018-01" db="EMBL/GenBank/DDBJ databases">
        <authorList>
            <person name="Mao J.F."/>
        </authorList>
    </citation>
    <scope>NUCLEOTIDE SEQUENCE</scope>
    <source>
        <strain evidence="7">Huo1</strain>
        <tissue evidence="7">Leaf</tissue>
    </source>
</reference>
<dbReference type="InterPro" id="IPR003656">
    <property type="entry name" value="Znf_BED"/>
</dbReference>
<dbReference type="GO" id="GO:0003677">
    <property type="term" value="F:DNA binding"/>
    <property type="evidence" value="ECO:0007669"/>
    <property type="project" value="InterPro"/>
</dbReference>
<dbReference type="PANTHER" id="PTHR46951">
    <property type="entry name" value="BED-TYPE DOMAIN-CONTAINING PROTEIN"/>
    <property type="match status" value="1"/>
</dbReference>
<keyword evidence="3" id="KW-0862">Zinc</keyword>
<sequence length="158" mass="17076">MADEHQSQSAPGTQMSQSQGNSGSTAQRVAQANDSTDPAWKYCTMPDVTKKNSLKCNFCGKLCHGGITRIKYHLGNVPKSNVAKCTLVPSDVKEEMLQLLGQKTTVKQRKTKEKEEDRAVVDLSHSEGEGSDDGRNSVVALKRVRGGSSGGPIEKLLM</sequence>
<gene>
    <name evidence="7" type="ORF">SASPL_144704</name>
</gene>
<evidence type="ECO:0000313" key="8">
    <source>
        <dbReference type="Proteomes" id="UP000298416"/>
    </source>
</evidence>
<dbReference type="EMBL" id="PNBA02000017">
    <property type="protein sequence ID" value="KAG6394125.1"/>
    <property type="molecule type" value="Genomic_DNA"/>
</dbReference>
<evidence type="ECO:0000256" key="3">
    <source>
        <dbReference type="ARBA" id="ARBA00022833"/>
    </source>
</evidence>
<feature type="domain" description="BED-type" evidence="6">
    <location>
        <begin position="34"/>
        <end position="92"/>
    </location>
</feature>
<name>A0A8X8WFA4_SALSN</name>
<comment type="caution">
    <text evidence="7">The sequence shown here is derived from an EMBL/GenBank/DDBJ whole genome shotgun (WGS) entry which is preliminary data.</text>
</comment>
<keyword evidence="8" id="KW-1185">Reference proteome</keyword>
<evidence type="ECO:0000256" key="1">
    <source>
        <dbReference type="ARBA" id="ARBA00022723"/>
    </source>
</evidence>
<evidence type="ECO:0000256" key="4">
    <source>
        <dbReference type="PROSITE-ProRule" id="PRU00027"/>
    </source>
</evidence>
<accession>A0A8X8WFA4</accession>
<feature type="region of interest" description="Disordered" evidence="5">
    <location>
        <begin position="106"/>
        <end position="158"/>
    </location>
</feature>
<dbReference type="AlphaFoldDB" id="A0A8X8WFA4"/>
<dbReference type="GO" id="GO:0008270">
    <property type="term" value="F:zinc ion binding"/>
    <property type="evidence" value="ECO:0007669"/>
    <property type="project" value="UniProtKB-KW"/>
</dbReference>
<keyword evidence="2 4" id="KW-0863">Zinc-finger</keyword>
<evidence type="ECO:0000256" key="5">
    <source>
        <dbReference type="SAM" id="MobiDB-lite"/>
    </source>
</evidence>
<proteinExistence type="predicted"/>
<dbReference type="Proteomes" id="UP000298416">
    <property type="component" value="Unassembled WGS sequence"/>
</dbReference>
<feature type="compositionally biased region" description="Polar residues" evidence="5">
    <location>
        <begin position="7"/>
        <end position="36"/>
    </location>
</feature>
<evidence type="ECO:0000259" key="6">
    <source>
        <dbReference type="PROSITE" id="PS50808"/>
    </source>
</evidence>
<feature type="compositionally biased region" description="Basic and acidic residues" evidence="5">
    <location>
        <begin position="112"/>
        <end position="135"/>
    </location>
</feature>
<organism evidence="7">
    <name type="scientific">Salvia splendens</name>
    <name type="common">Scarlet sage</name>
    <dbReference type="NCBI Taxonomy" id="180675"/>
    <lineage>
        <taxon>Eukaryota</taxon>
        <taxon>Viridiplantae</taxon>
        <taxon>Streptophyta</taxon>
        <taxon>Embryophyta</taxon>
        <taxon>Tracheophyta</taxon>
        <taxon>Spermatophyta</taxon>
        <taxon>Magnoliopsida</taxon>
        <taxon>eudicotyledons</taxon>
        <taxon>Gunneridae</taxon>
        <taxon>Pentapetalae</taxon>
        <taxon>asterids</taxon>
        <taxon>lamiids</taxon>
        <taxon>Lamiales</taxon>
        <taxon>Lamiaceae</taxon>
        <taxon>Nepetoideae</taxon>
        <taxon>Mentheae</taxon>
        <taxon>Salviinae</taxon>
        <taxon>Salvia</taxon>
        <taxon>Salvia subgen. Calosphace</taxon>
        <taxon>core Calosphace</taxon>
    </lineage>
</organism>
<feature type="region of interest" description="Disordered" evidence="5">
    <location>
        <begin position="1"/>
        <end position="39"/>
    </location>
</feature>
<evidence type="ECO:0000256" key="2">
    <source>
        <dbReference type="ARBA" id="ARBA00022771"/>
    </source>
</evidence>
<reference evidence="7" key="2">
    <citation type="submission" date="2020-08" db="EMBL/GenBank/DDBJ databases">
        <title>Plant Genome Project.</title>
        <authorList>
            <person name="Zhang R.-G."/>
        </authorList>
    </citation>
    <scope>NUCLEOTIDE SEQUENCE</scope>
    <source>
        <strain evidence="7">Huo1</strain>
        <tissue evidence="7">Leaf</tissue>
    </source>
</reference>
<evidence type="ECO:0000313" key="7">
    <source>
        <dbReference type="EMBL" id="KAG6394125.1"/>
    </source>
</evidence>
<dbReference type="PANTHER" id="PTHR46951:SF2">
    <property type="entry name" value="BED-TYPE DOMAIN-CONTAINING PROTEIN"/>
    <property type="match status" value="1"/>
</dbReference>
<dbReference type="PROSITE" id="PS50808">
    <property type="entry name" value="ZF_BED"/>
    <property type="match status" value="1"/>
</dbReference>
<keyword evidence="1" id="KW-0479">Metal-binding</keyword>
<protein>
    <recommendedName>
        <fullName evidence="6">BED-type domain-containing protein</fullName>
    </recommendedName>
</protein>